<keyword evidence="2" id="KW-0677">Repeat</keyword>
<dbReference type="Pfam" id="PF00096">
    <property type="entry name" value="zf-C2H2"/>
    <property type="match status" value="3"/>
</dbReference>
<keyword evidence="4" id="KW-0862">Zinc</keyword>
<dbReference type="SUPFAM" id="SSF57667">
    <property type="entry name" value="beta-beta-alpha zinc fingers"/>
    <property type="match status" value="3"/>
</dbReference>
<name>A0ABM0RAY5_GALVR</name>
<dbReference type="InterPro" id="IPR036236">
    <property type="entry name" value="Znf_C2H2_sf"/>
</dbReference>
<feature type="domain" description="C2H2-type" evidence="8">
    <location>
        <begin position="247"/>
        <end position="276"/>
    </location>
</feature>
<keyword evidence="1" id="KW-0479">Metal-binding</keyword>
<keyword evidence="5" id="KW-0238">DNA-binding</keyword>
<keyword evidence="9" id="KW-1185">Reference proteome</keyword>
<evidence type="ECO:0000256" key="4">
    <source>
        <dbReference type="ARBA" id="ARBA00022833"/>
    </source>
</evidence>
<dbReference type="Gene3D" id="3.30.160.60">
    <property type="entry name" value="Classic Zinc Finger"/>
    <property type="match status" value="4"/>
</dbReference>
<evidence type="ECO:0000313" key="10">
    <source>
        <dbReference type="RefSeq" id="XP_008577776.1"/>
    </source>
</evidence>
<dbReference type="PROSITE" id="PS50157">
    <property type="entry name" value="ZINC_FINGER_C2H2_2"/>
    <property type="match status" value="3"/>
</dbReference>
<accession>A0ABM0RAY5</accession>
<dbReference type="RefSeq" id="XP_008577776.1">
    <property type="nucleotide sequence ID" value="XM_008579554.1"/>
</dbReference>
<evidence type="ECO:0000256" key="3">
    <source>
        <dbReference type="ARBA" id="ARBA00022771"/>
    </source>
</evidence>
<evidence type="ECO:0000256" key="5">
    <source>
        <dbReference type="ARBA" id="ARBA00023125"/>
    </source>
</evidence>
<evidence type="ECO:0000259" key="8">
    <source>
        <dbReference type="PROSITE" id="PS50157"/>
    </source>
</evidence>
<dbReference type="InterPro" id="IPR013087">
    <property type="entry name" value="Znf_C2H2_type"/>
</dbReference>
<keyword evidence="3 6" id="KW-0863">Zinc-finger</keyword>
<dbReference type="PANTHER" id="PTHR14003">
    <property type="entry name" value="TRANSCRIPTIONAL REPRESSOR PROTEIN YY"/>
    <property type="match status" value="1"/>
</dbReference>
<dbReference type="PROSITE" id="PS00028">
    <property type="entry name" value="ZINC_FINGER_C2H2_1"/>
    <property type="match status" value="3"/>
</dbReference>
<organism evidence="9 10">
    <name type="scientific">Galeopterus variegatus</name>
    <name type="common">Malayan flying lemur</name>
    <name type="synonym">Cynocephalus variegatus</name>
    <dbReference type="NCBI Taxonomy" id="482537"/>
    <lineage>
        <taxon>Eukaryota</taxon>
        <taxon>Metazoa</taxon>
        <taxon>Chordata</taxon>
        <taxon>Craniata</taxon>
        <taxon>Vertebrata</taxon>
        <taxon>Euteleostomi</taxon>
        <taxon>Mammalia</taxon>
        <taxon>Eutheria</taxon>
        <taxon>Euarchontoglires</taxon>
        <taxon>Dermoptera</taxon>
        <taxon>Cynocephalidae</taxon>
        <taxon>Galeopterus</taxon>
    </lineage>
</organism>
<evidence type="ECO:0000256" key="1">
    <source>
        <dbReference type="ARBA" id="ARBA00022723"/>
    </source>
</evidence>
<evidence type="ECO:0000256" key="6">
    <source>
        <dbReference type="PROSITE-ProRule" id="PRU00042"/>
    </source>
</evidence>
<dbReference type="SMART" id="SM00355">
    <property type="entry name" value="ZnF_C2H2"/>
    <property type="match status" value="4"/>
</dbReference>
<evidence type="ECO:0000256" key="2">
    <source>
        <dbReference type="ARBA" id="ARBA00022737"/>
    </source>
</evidence>
<proteinExistence type="predicted"/>
<feature type="domain" description="C2H2-type" evidence="8">
    <location>
        <begin position="277"/>
        <end position="306"/>
    </location>
</feature>
<gene>
    <name evidence="10" type="primary">ZFP42</name>
</gene>
<evidence type="ECO:0000256" key="7">
    <source>
        <dbReference type="SAM" id="MobiDB-lite"/>
    </source>
</evidence>
<sequence length="321" mass="35939">MSQQLKKRAKTRGRKGLGGRDLRGAKPSQAKPSPAQQAEMEPFNMTLASYDEDMCSETSHAAAGEDDFPDSYIECIIRGEFPQSILEEDSLFKSLEHLKETSEQELSQQFLEASSLLECSLEYMKKEAEQKLPQQAVAESSLPEYSEYMTGKKLPPGGIPGIDLSDPKQLAEFARKKPPKNKDCDAPETIVCPQSGCTRKLKSRASLKKHLVVHGPRDHVCAECGKAFNESSKLKRHFLVHTGEKPFVCTFEGCGKRFSLDFNLRTHIRIHTGETRFVCPFQGCTKKFIQSTNLKSHILTHAKARIGEKEDENSPSVEQAY</sequence>
<feature type="compositionally biased region" description="Basic residues" evidence="7">
    <location>
        <begin position="1"/>
        <end position="17"/>
    </location>
</feature>
<dbReference type="Proteomes" id="UP000694923">
    <property type="component" value="Unplaced"/>
</dbReference>
<feature type="region of interest" description="Disordered" evidence="7">
    <location>
        <begin position="1"/>
        <end position="51"/>
    </location>
</feature>
<protein>
    <submittedName>
        <fullName evidence="10">Zinc finger protein 42 homolog</fullName>
    </submittedName>
</protein>
<evidence type="ECO:0000313" key="9">
    <source>
        <dbReference type="Proteomes" id="UP000694923"/>
    </source>
</evidence>
<dbReference type="GeneID" id="103596003"/>
<reference evidence="10" key="1">
    <citation type="submission" date="2025-08" db="UniProtKB">
        <authorList>
            <consortium name="RefSeq"/>
        </authorList>
    </citation>
    <scope>IDENTIFICATION</scope>
</reference>
<dbReference type="PANTHER" id="PTHR14003:SF8">
    <property type="entry name" value="ZINC FINGER PROTEIN 42 HOMOLOG"/>
    <property type="match status" value="1"/>
</dbReference>
<feature type="domain" description="C2H2-type" evidence="8">
    <location>
        <begin position="219"/>
        <end position="246"/>
    </location>
</feature>